<evidence type="ECO:0000313" key="1">
    <source>
        <dbReference type="EMBL" id="CAH1392097.1"/>
    </source>
</evidence>
<reference evidence="1" key="1">
    <citation type="submission" date="2022-01" db="EMBL/GenBank/DDBJ databases">
        <authorList>
            <person name="King R."/>
        </authorList>
    </citation>
    <scope>NUCLEOTIDE SEQUENCE</scope>
</reference>
<dbReference type="Proteomes" id="UP001152798">
    <property type="component" value="Chromosome 1"/>
</dbReference>
<dbReference type="OrthoDB" id="6597291at2759"/>
<name>A0A9P0EBJ8_NEZVI</name>
<dbReference type="AlphaFoldDB" id="A0A9P0EBJ8"/>
<sequence length="124" mass="14060">MRDCVAILFLNIHKRSASPTLLLYTFSRVYKVGLTRSVFPSVLNRRFEPSGQTDGKPDRLRVRTVGLDGGPIWTYGIELWGSTKPSNSSRIQSLQSKILRKILNTSDRLGPTYEHDLGLNRNQN</sequence>
<accession>A0A9P0EBJ8</accession>
<proteinExistence type="predicted"/>
<evidence type="ECO:0000313" key="2">
    <source>
        <dbReference type="Proteomes" id="UP001152798"/>
    </source>
</evidence>
<keyword evidence="2" id="KW-1185">Reference proteome</keyword>
<protein>
    <submittedName>
        <fullName evidence="1">Uncharacterized protein</fullName>
    </submittedName>
</protein>
<gene>
    <name evidence="1" type="ORF">NEZAVI_LOCUS2982</name>
</gene>
<organism evidence="1 2">
    <name type="scientific">Nezara viridula</name>
    <name type="common">Southern green stink bug</name>
    <name type="synonym">Cimex viridulus</name>
    <dbReference type="NCBI Taxonomy" id="85310"/>
    <lineage>
        <taxon>Eukaryota</taxon>
        <taxon>Metazoa</taxon>
        <taxon>Ecdysozoa</taxon>
        <taxon>Arthropoda</taxon>
        <taxon>Hexapoda</taxon>
        <taxon>Insecta</taxon>
        <taxon>Pterygota</taxon>
        <taxon>Neoptera</taxon>
        <taxon>Paraneoptera</taxon>
        <taxon>Hemiptera</taxon>
        <taxon>Heteroptera</taxon>
        <taxon>Panheteroptera</taxon>
        <taxon>Pentatomomorpha</taxon>
        <taxon>Pentatomoidea</taxon>
        <taxon>Pentatomidae</taxon>
        <taxon>Pentatominae</taxon>
        <taxon>Nezara</taxon>
    </lineage>
</organism>
<dbReference type="EMBL" id="OV725077">
    <property type="protein sequence ID" value="CAH1392097.1"/>
    <property type="molecule type" value="Genomic_DNA"/>
</dbReference>